<keyword evidence="3" id="KW-1185">Reference proteome</keyword>
<sequence length="201" mass="22223">MYTVSNVAAASKSLNYKSPIDPFVRETMEMTFTHTITYSNEAGKEEEMWEFSRVTPSLVKRLYKKAPATSEADMKELVDLVKAEFGKCDEGMFKKSTACSKQNTDNALFAHPCSPAAGTFDTSLCVAAGCGDRSWSVEGKCVAAPKFSRRPVDLRTWFDKHGWIVILIPILGVATVVALIICFCCCCRRKNKASSGSYDRV</sequence>
<protein>
    <submittedName>
        <fullName evidence="2">Uncharacterized protein</fullName>
    </submittedName>
</protein>
<keyword evidence="1" id="KW-1133">Transmembrane helix</keyword>
<keyword evidence="1" id="KW-0472">Membrane</keyword>
<accession>A0ABQ9WST6</accession>
<evidence type="ECO:0000313" key="3">
    <source>
        <dbReference type="Proteomes" id="UP001281761"/>
    </source>
</evidence>
<gene>
    <name evidence="2" type="ORF">BLNAU_22542</name>
</gene>
<reference evidence="2 3" key="1">
    <citation type="journal article" date="2022" name="bioRxiv">
        <title>Genomics of Preaxostyla Flagellates Illuminates Evolutionary Transitions and the Path Towards Mitochondrial Loss.</title>
        <authorList>
            <person name="Novak L.V.F."/>
            <person name="Treitli S.C."/>
            <person name="Pyrih J."/>
            <person name="Halakuc P."/>
            <person name="Pipaliya S.V."/>
            <person name="Vacek V."/>
            <person name="Brzon O."/>
            <person name="Soukal P."/>
            <person name="Eme L."/>
            <person name="Dacks J.B."/>
            <person name="Karnkowska A."/>
            <person name="Elias M."/>
            <person name="Hampl V."/>
        </authorList>
    </citation>
    <scope>NUCLEOTIDE SEQUENCE [LARGE SCALE GENOMIC DNA]</scope>
    <source>
        <strain evidence="2">NAU3</strain>
        <tissue evidence="2">Gut</tissue>
    </source>
</reference>
<name>A0ABQ9WST6_9EUKA</name>
<feature type="transmembrane region" description="Helical" evidence="1">
    <location>
        <begin position="163"/>
        <end position="187"/>
    </location>
</feature>
<evidence type="ECO:0000256" key="1">
    <source>
        <dbReference type="SAM" id="Phobius"/>
    </source>
</evidence>
<dbReference type="Proteomes" id="UP001281761">
    <property type="component" value="Unassembled WGS sequence"/>
</dbReference>
<dbReference type="EMBL" id="JARBJD010000401">
    <property type="protein sequence ID" value="KAK2942555.1"/>
    <property type="molecule type" value="Genomic_DNA"/>
</dbReference>
<organism evidence="2 3">
    <name type="scientific">Blattamonas nauphoetae</name>
    <dbReference type="NCBI Taxonomy" id="2049346"/>
    <lineage>
        <taxon>Eukaryota</taxon>
        <taxon>Metamonada</taxon>
        <taxon>Preaxostyla</taxon>
        <taxon>Oxymonadida</taxon>
        <taxon>Blattamonas</taxon>
    </lineage>
</organism>
<comment type="caution">
    <text evidence="2">The sequence shown here is derived from an EMBL/GenBank/DDBJ whole genome shotgun (WGS) entry which is preliminary data.</text>
</comment>
<evidence type="ECO:0000313" key="2">
    <source>
        <dbReference type="EMBL" id="KAK2942555.1"/>
    </source>
</evidence>
<keyword evidence="1" id="KW-0812">Transmembrane</keyword>
<proteinExistence type="predicted"/>